<accession>A0ACC1N1G4</accession>
<comment type="caution">
    <text evidence="1">The sequence shown here is derived from an EMBL/GenBank/DDBJ whole genome shotgun (WGS) entry which is preliminary data.</text>
</comment>
<name>A0ACC1N1G4_9HYPO</name>
<gene>
    <name evidence="1" type="ORF">NQ176_g6778</name>
</gene>
<proteinExistence type="predicted"/>
<protein>
    <submittedName>
        <fullName evidence="1">Uncharacterized protein</fullName>
    </submittedName>
</protein>
<evidence type="ECO:0000313" key="2">
    <source>
        <dbReference type="Proteomes" id="UP001143910"/>
    </source>
</evidence>
<evidence type="ECO:0000313" key="1">
    <source>
        <dbReference type="EMBL" id="KAJ2973130.1"/>
    </source>
</evidence>
<organism evidence="1 2">
    <name type="scientific">Zarea fungicola</name>
    <dbReference type="NCBI Taxonomy" id="93591"/>
    <lineage>
        <taxon>Eukaryota</taxon>
        <taxon>Fungi</taxon>
        <taxon>Dikarya</taxon>
        <taxon>Ascomycota</taxon>
        <taxon>Pezizomycotina</taxon>
        <taxon>Sordariomycetes</taxon>
        <taxon>Hypocreomycetidae</taxon>
        <taxon>Hypocreales</taxon>
        <taxon>Cordycipitaceae</taxon>
        <taxon>Zarea</taxon>
    </lineage>
</organism>
<reference evidence="1" key="1">
    <citation type="submission" date="2022-08" db="EMBL/GenBank/DDBJ databases">
        <title>Genome Sequence of Lecanicillium fungicola.</title>
        <authorList>
            <person name="Buettner E."/>
        </authorList>
    </citation>
    <scope>NUCLEOTIDE SEQUENCE</scope>
    <source>
        <strain evidence="1">Babe33</strain>
    </source>
</reference>
<keyword evidence="2" id="KW-1185">Reference proteome</keyword>
<dbReference type="Proteomes" id="UP001143910">
    <property type="component" value="Unassembled WGS sequence"/>
</dbReference>
<dbReference type="EMBL" id="JANJQO010001023">
    <property type="protein sequence ID" value="KAJ2973130.1"/>
    <property type="molecule type" value="Genomic_DNA"/>
</dbReference>
<sequence length="1492" mass="163847">MDPVSIITIIDLSAKVLLKCYRLQSQMKDAKHDIAQIINEVESVSDVLADLHEAISQEYDCKASTFTVISGPLAATLQVLHELDEKLAPMTGGKFKTSILWPFSSKTVQARVQILQQAKSTLSLALSSSQTSMLLQQGEKLSAIELSQAQKELGEVLKWYKSCDPEINHRLSNERREPNTATWVFDNPAFREWISAADGTLLWLHGIPGAGKTILCSSIIERLRTSYQISEGYAVLYFYFDFSDGAKQSVANMVKSLIYQLVSSSTSGSPDSAMELYTKCNSGADAPTVDELIDALDECAASDWSQFFHFLRCCALGGNLDIAITSRKEAGIERELTERAKFIVPIESAIVDADVRKYTQNMISRDPILSKWRPNITQEIIDAIVDGSQGMFRWVVCQLETMKQCLTPAMIRTELKRMPATLDQTYDRILEGVPALHQPYVKSALHWLAFAARPLLLAELAEAAVLTLDSDFDPDMSRLVDDGTVVELCGALVTVTYQEHGIGGQDWLSEKVYRELDRHTVHKRSPKAVVSLSHQSVKEYLVSLRLKVSNHLGAYYISQTLANTYLAACCLNYLLSYSPGGLRDSPLFHDFPLLYYAAKYWPLHWKAERAVGEHDTENLALQLAMKRLLSPGDGRIVIANMMNAFNFETDYDAWDTRLFHQEPILDPTQHVSPLYIAAYLGDLGIVKWLVRQGCDVSENTGFFGCALAVAAYFHHKDIVDYLLEMGASPNLSYRVRYGTILQTACVGGDVKVVKALLDANADVNAEGGFYNTALLAAMKNEHFPVVKLLIESGADLNLESAQGSNLYAAAGKGDVETVAMLLSAGHNINYIGSADGTPLYGASEAGSVAVVQLLLRHGADPNRRREGYEAPLCIAAENKHVNVCRALLRAGANPNVHGEKSALECAIEGRDISTFRVILDSGCDPNFQGDMYVNAFHGAFWTGELQMARILLDRGAEFGELGFLESIERYDQDPWFFNTMMDRNAPIDAHTAADGSALMKAINSGHETVINCLLERGVYLDTLAERGTALTLAIERDMPTLAQRLVDLGADVEKYVTQAPLALAIREKHTDLIEVLICKTTDINTGGCFMAAVQAGNRELIRKLVNKGASIDLIDASEQCSALQYAAKTKDIPMIEFLLSLGAAINGEEGDDGDVLQYAMLSGDKETVMCIIGHNPVLRSAEDVGRSAVWKAVQLDMHSLIPALLEHGAPVDARERGQTALGLAWLEGQQETVALLLEHGAQFSKAGPSTLLDGIRQKPESIRELLEAGLDANEHDKYTSPLTLAVSRQDKVTLMLLVEFGGDVNEAVDVDCGPLMTACSGSVAMVEFLLEIGADPNRIKKGYLYPLLKAVQGGHLGIIEALLSHGADVHKNDGEVFAKAVWKGPKVLDRLFEVPMTGDERQQSLRRALQEAAYALHMESFDWLLAKGAAILDVGGKYGSVLQACVSNQYAYQAADINNKKLILKILLENVLFTHRFRRRADDAGTRSSNVS</sequence>